<dbReference type="CDD" id="cd04301">
    <property type="entry name" value="NAT_SF"/>
    <property type="match status" value="1"/>
</dbReference>
<keyword evidence="5" id="KW-1185">Reference proteome</keyword>
<dbReference type="NCBIfam" id="NF040504">
    <property type="entry name" value="resist_ArsN1b"/>
    <property type="match status" value="1"/>
</dbReference>
<dbReference type="KEGG" id="amah:DLM_4224"/>
<dbReference type="InterPro" id="IPR000182">
    <property type="entry name" value="GNAT_dom"/>
</dbReference>
<dbReference type="Proteomes" id="UP000198290">
    <property type="component" value="Chromosome"/>
</dbReference>
<reference evidence="4 5" key="2">
    <citation type="journal article" date="2017" name="Genome Announc.">
        <title>Draft genome sequence of Aquitalea magnusonii strain H3, a plant growth-promoting bacterium of duckweed Lemna minor.</title>
        <authorList>
            <person name="Ishizawa H."/>
            <person name="Kuroda M."/>
            <person name="Ike M."/>
        </authorList>
    </citation>
    <scope>NUCLEOTIDE SEQUENCE [LARGE SCALE GENOMIC DNA]</scope>
    <source>
        <strain evidence="4 5">H3</strain>
    </source>
</reference>
<reference evidence="5" key="3">
    <citation type="journal article" date="2017" name="Plant Physiol. Biochem.">
        <title>Differential oxidative and antioxidative response of duckweed Lemna minor toward plant growth promoting/inhibiting bacteria.</title>
        <authorList>
            <person name="Ishizawa H."/>
            <person name="Kuroda M."/>
            <person name="Morikawa M."/>
            <person name="Ike M."/>
        </authorList>
    </citation>
    <scope>NUCLEOTIDE SEQUENCE [LARGE SCALE GENOMIC DNA]</scope>
    <source>
        <strain evidence="5">H3</strain>
    </source>
</reference>
<evidence type="ECO:0000313" key="4">
    <source>
        <dbReference type="EMBL" id="BBF87796.1"/>
    </source>
</evidence>
<dbReference type="PANTHER" id="PTHR43072:SF23">
    <property type="entry name" value="UPF0039 PROTEIN C11D3.02C"/>
    <property type="match status" value="1"/>
</dbReference>
<dbReference type="EMBL" id="AP018823">
    <property type="protein sequence ID" value="BBF87796.1"/>
    <property type="molecule type" value="Genomic_DNA"/>
</dbReference>
<accession>A0A3G9GWV4</accession>
<gene>
    <name evidence="4" type="ORF">DLM_4224</name>
</gene>
<dbReference type="InterPro" id="IPR016181">
    <property type="entry name" value="Acyl_CoA_acyltransferase"/>
</dbReference>
<organism evidence="4 5">
    <name type="scientific">Aquitalea magnusonii</name>
    <dbReference type="NCBI Taxonomy" id="332411"/>
    <lineage>
        <taxon>Bacteria</taxon>
        <taxon>Pseudomonadati</taxon>
        <taxon>Pseudomonadota</taxon>
        <taxon>Betaproteobacteria</taxon>
        <taxon>Neisseriales</taxon>
        <taxon>Chromobacteriaceae</taxon>
        <taxon>Aquitalea</taxon>
    </lineage>
</organism>
<dbReference type="Pfam" id="PF13420">
    <property type="entry name" value="Acetyltransf_4"/>
    <property type="match status" value="1"/>
</dbReference>
<dbReference type="PROSITE" id="PS51186">
    <property type="entry name" value="GNAT"/>
    <property type="match status" value="1"/>
</dbReference>
<protein>
    <submittedName>
        <fullName evidence="4">Phosphinothricin N-acetyltransferase</fullName>
    </submittedName>
</protein>
<evidence type="ECO:0000313" key="5">
    <source>
        <dbReference type="Proteomes" id="UP000198290"/>
    </source>
</evidence>
<dbReference type="STRING" id="332411.VI06_09100"/>
<dbReference type="SUPFAM" id="SSF55729">
    <property type="entry name" value="Acyl-CoA N-acyltransferases (Nat)"/>
    <property type="match status" value="1"/>
</dbReference>
<dbReference type="GO" id="GO:0016747">
    <property type="term" value="F:acyltransferase activity, transferring groups other than amino-acyl groups"/>
    <property type="evidence" value="ECO:0007669"/>
    <property type="project" value="InterPro"/>
</dbReference>
<proteinExistence type="predicted"/>
<feature type="domain" description="N-acetyltransferase" evidence="3">
    <location>
        <begin position="29"/>
        <end position="192"/>
    </location>
</feature>
<evidence type="ECO:0000259" key="3">
    <source>
        <dbReference type="PROSITE" id="PS51186"/>
    </source>
</evidence>
<keyword evidence="2" id="KW-0012">Acyltransferase</keyword>
<reference evidence="5" key="1">
    <citation type="journal article" date="2017" name="Biotechnol. Biofuels">
        <title>Evaluation of environmental bacterial communities as a factor affecting the growth of duckweed Lemna minor.</title>
        <authorList>
            <person name="Ishizawa H."/>
            <person name="Kuroda M."/>
            <person name="Morikawa M."/>
            <person name="Ike M."/>
        </authorList>
    </citation>
    <scope>NUCLEOTIDE SEQUENCE [LARGE SCALE GENOMIC DNA]</scope>
    <source>
        <strain evidence="5">H3</strain>
    </source>
</reference>
<dbReference type="AlphaFoldDB" id="A0A3G9GWV4"/>
<evidence type="ECO:0000256" key="2">
    <source>
        <dbReference type="ARBA" id="ARBA00023315"/>
    </source>
</evidence>
<dbReference type="Gene3D" id="3.40.630.30">
    <property type="match status" value="1"/>
</dbReference>
<evidence type="ECO:0000256" key="1">
    <source>
        <dbReference type="ARBA" id="ARBA00022679"/>
    </source>
</evidence>
<dbReference type="PANTHER" id="PTHR43072">
    <property type="entry name" value="N-ACETYLTRANSFERASE"/>
    <property type="match status" value="1"/>
</dbReference>
<sequence length="201" mass="22112">MAGVVMTGVILASHADPSQPESLAMSRDILIRPATPADAAAMAAIYNPYVLDSTISFEEEAVTVEEMVARLEKVQQQGLPWLVVELHDEVLGYAYATRWRVRHAYRYAVETSVYFAAEARGQGLGGRLYRSLLQALRSLGLHMAIAGIAQPNPPSIALHESLGFRQVATFHEVGWKAEHWLDVGYWELRLNEGPPAESGNA</sequence>
<keyword evidence="1 4" id="KW-0808">Transferase</keyword>
<name>A0A3G9GWV4_9NEIS</name>